<dbReference type="Proteomes" id="UP000315648">
    <property type="component" value="Unassembled WGS sequence"/>
</dbReference>
<dbReference type="OrthoDB" id="9812811at2"/>
<dbReference type="Pfam" id="PF00578">
    <property type="entry name" value="AhpC-TSA"/>
    <property type="match status" value="1"/>
</dbReference>
<accession>A0A556QMG5</accession>
<dbReference type="GO" id="GO:0016209">
    <property type="term" value="F:antioxidant activity"/>
    <property type="evidence" value="ECO:0007669"/>
    <property type="project" value="InterPro"/>
</dbReference>
<gene>
    <name evidence="5" type="ORF">FPL22_00585</name>
</gene>
<protein>
    <submittedName>
        <fullName evidence="5">Redoxin domain-containing protein</fullName>
    </submittedName>
</protein>
<dbReference type="GO" id="GO:0016491">
    <property type="term" value="F:oxidoreductase activity"/>
    <property type="evidence" value="ECO:0007669"/>
    <property type="project" value="UniProtKB-KW"/>
</dbReference>
<keyword evidence="1" id="KW-0560">Oxidoreductase</keyword>
<evidence type="ECO:0000313" key="5">
    <source>
        <dbReference type="EMBL" id="TSJ77836.1"/>
    </source>
</evidence>
<keyword evidence="2" id="KW-0676">Redox-active center</keyword>
<dbReference type="PANTHER" id="PTHR43110">
    <property type="entry name" value="THIOL PEROXIDASE"/>
    <property type="match status" value="1"/>
</dbReference>
<dbReference type="InterPro" id="IPR050455">
    <property type="entry name" value="Tpx_Peroxidase_subfamily"/>
</dbReference>
<dbReference type="RefSeq" id="WP_144228178.1">
    <property type="nucleotide sequence ID" value="NZ_CBCRVV010000001.1"/>
</dbReference>
<name>A0A556QMG5_9BACT</name>
<reference evidence="5 6" key="1">
    <citation type="submission" date="2019-07" db="EMBL/GenBank/DDBJ databases">
        <title>Description of 53C-WASEF.</title>
        <authorList>
            <person name="Pitt A."/>
            <person name="Hahn M.W."/>
        </authorList>
    </citation>
    <scope>NUCLEOTIDE SEQUENCE [LARGE SCALE GENOMIC DNA]</scope>
    <source>
        <strain evidence="5 6">53C-WASEF</strain>
    </source>
</reference>
<evidence type="ECO:0000256" key="2">
    <source>
        <dbReference type="ARBA" id="ARBA00023284"/>
    </source>
</evidence>
<dbReference type="PROSITE" id="PS51352">
    <property type="entry name" value="THIOREDOXIN_2"/>
    <property type="match status" value="1"/>
</dbReference>
<comment type="caution">
    <text evidence="5">The sequence shown here is derived from an EMBL/GenBank/DDBJ whole genome shotgun (WGS) entry which is preliminary data.</text>
</comment>
<dbReference type="InterPro" id="IPR036249">
    <property type="entry name" value="Thioredoxin-like_sf"/>
</dbReference>
<dbReference type="SUPFAM" id="SSF52833">
    <property type="entry name" value="Thioredoxin-like"/>
    <property type="match status" value="1"/>
</dbReference>
<dbReference type="InterPro" id="IPR013766">
    <property type="entry name" value="Thioredoxin_domain"/>
</dbReference>
<organism evidence="5 6">
    <name type="scientific">Rariglobus hedericola</name>
    <dbReference type="NCBI Taxonomy" id="2597822"/>
    <lineage>
        <taxon>Bacteria</taxon>
        <taxon>Pseudomonadati</taxon>
        <taxon>Verrucomicrobiota</taxon>
        <taxon>Opitutia</taxon>
        <taxon>Opitutales</taxon>
        <taxon>Opitutaceae</taxon>
        <taxon>Rariglobus</taxon>
    </lineage>
</organism>
<evidence type="ECO:0000259" key="4">
    <source>
        <dbReference type="PROSITE" id="PS51352"/>
    </source>
</evidence>
<dbReference type="InterPro" id="IPR024706">
    <property type="entry name" value="Peroxiredoxin_AhpC-typ"/>
</dbReference>
<dbReference type="InterPro" id="IPR000866">
    <property type="entry name" value="AhpC/TSA"/>
</dbReference>
<evidence type="ECO:0000256" key="3">
    <source>
        <dbReference type="PIRSR" id="PIRSR000239-1"/>
    </source>
</evidence>
<dbReference type="AlphaFoldDB" id="A0A556QMG5"/>
<sequence>MPIAVGSQAPDFTLKTKTSEGLKDIKLSDNFGKKPTVLLFFPLAYTSVCTDELCDVSNGLSGYTRFGADVIGISVDSPFAQEAWAKASNIKITLVSDLNKETTKAYDVLFPGLAGIGDTSARAAFVIGIDGVVKYAEQTESPKHLPNFEAVKAALSK</sequence>
<dbReference type="Gene3D" id="3.40.30.10">
    <property type="entry name" value="Glutaredoxin"/>
    <property type="match status" value="1"/>
</dbReference>
<keyword evidence="6" id="KW-1185">Reference proteome</keyword>
<evidence type="ECO:0000256" key="1">
    <source>
        <dbReference type="ARBA" id="ARBA00023002"/>
    </source>
</evidence>
<feature type="domain" description="Thioredoxin" evidence="4">
    <location>
        <begin position="3"/>
        <end position="157"/>
    </location>
</feature>
<proteinExistence type="predicted"/>
<evidence type="ECO:0000313" key="6">
    <source>
        <dbReference type="Proteomes" id="UP000315648"/>
    </source>
</evidence>
<dbReference type="PANTHER" id="PTHR43110:SF1">
    <property type="entry name" value="THIOL PEROXIDASE"/>
    <property type="match status" value="1"/>
</dbReference>
<feature type="active site" description="Cysteine sulfenic acid (-SOH) intermediate; for peroxidase activity" evidence="3">
    <location>
        <position position="49"/>
    </location>
</feature>
<dbReference type="PIRSF" id="PIRSF000239">
    <property type="entry name" value="AHPC"/>
    <property type="match status" value="1"/>
</dbReference>
<dbReference type="EMBL" id="VMBG01000001">
    <property type="protein sequence ID" value="TSJ77836.1"/>
    <property type="molecule type" value="Genomic_DNA"/>
</dbReference>